<reference evidence="2 3" key="1">
    <citation type="journal article" date="2015" name="Genome Biol.">
        <title>Comparative genomics of Steinernema reveals deeply conserved gene regulatory networks.</title>
        <authorList>
            <person name="Dillman A.R."/>
            <person name="Macchietto M."/>
            <person name="Porter C.F."/>
            <person name="Rogers A."/>
            <person name="Williams B."/>
            <person name="Antoshechkin I."/>
            <person name="Lee M.M."/>
            <person name="Goodwin Z."/>
            <person name="Lu X."/>
            <person name="Lewis E.E."/>
            <person name="Goodrich-Blair H."/>
            <person name="Stock S.P."/>
            <person name="Adams B.J."/>
            <person name="Sternberg P.W."/>
            <person name="Mortazavi A."/>
        </authorList>
    </citation>
    <scope>NUCLEOTIDE SEQUENCE [LARGE SCALE GENOMIC DNA]</scope>
    <source>
        <strain evidence="2 3">ALL</strain>
    </source>
</reference>
<comment type="caution">
    <text evidence="2">The sequence shown here is derived from an EMBL/GenBank/DDBJ whole genome shotgun (WGS) entry which is preliminary data.</text>
</comment>
<evidence type="ECO:0000256" key="1">
    <source>
        <dbReference type="SAM" id="MobiDB-lite"/>
    </source>
</evidence>
<name>A0A4U8UNY2_STECR</name>
<dbReference type="EMBL" id="AZBU02000001">
    <property type="protein sequence ID" value="TMS34850.1"/>
    <property type="molecule type" value="Genomic_DNA"/>
</dbReference>
<keyword evidence="3" id="KW-1185">Reference proteome</keyword>
<organism evidence="2 3">
    <name type="scientific">Steinernema carpocapsae</name>
    <name type="common">Entomopathogenic nematode</name>
    <dbReference type="NCBI Taxonomy" id="34508"/>
    <lineage>
        <taxon>Eukaryota</taxon>
        <taxon>Metazoa</taxon>
        <taxon>Ecdysozoa</taxon>
        <taxon>Nematoda</taxon>
        <taxon>Chromadorea</taxon>
        <taxon>Rhabditida</taxon>
        <taxon>Tylenchina</taxon>
        <taxon>Panagrolaimomorpha</taxon>
        <taxon>Strongyloidoidea</taxon>
        <taxon>Steinernematidae</taxon>
        <taxon>Steinernema</taxon>
    </lineage>
</organism>
<protein>
    <submittedName>
        <fullName evidence="2">Uncharacterized protein</fullName>
    </submittedName>
</protein>
<dbReference type="Proteomes" id="UP000298663">
    <property type="component" value="Unassembled WGS sequence"/>
</dbReference>
<evidence type="ECO:0000313" key="2">
    <source>
        <dbReference type="EMBL" id="TMS34850.1"/>
    </source>
</evidence>
<feature type="compositionally biased region" description="Basic and acidic residues" evidence="1">
    <location>
        <begin position="97"/>
        <end position="106"/>
    </location>
</feature>
<reference evidence="2 3" key="2">
    <citation type="journal article" date="2019" name="G3 (Bethesda)">
        <title>Hybrid Assembly of the Genome of the Entomopathogenic Nematode Steinernema carpocapsae Identifies the X-Chromosome.</title>
        <authorList>
            <person name="Serra L."/>
            <person name="Macchietto M."/>
            <person name="Macias-Munoz A."/>
            <person name="McGill C.J."/>
            <person name="Rodriguez I.M."/>
            <person name="Rodriguez B."/>
            <person name="Murad R."/>
            <person name="Mortazavi A."/>
        </authorList>
    </citation>
    <scope>NUCLEOTIDE SEQUENCE [LARGE SCALE GENOMIC DNA]</scope>
    <source>
        <strain evidence="2 3">ALL</strain>
    </source>
</reference>
<accession>A0A4U8UNY2</accession>
<proteinExistence type="predicted"/>
<dbReference type="AlphaFoldDB" id="A0A4U8UNY2"/>
<sequence length="106" mass="12379">MRYVDHQNTTAEIRFCKVSELDELKRERGWRTRIQLRQNTVQQFELKEFGKRSQQQTKTLQSRKTSVLVGHLVLQIAFPPLRPKTSAHENPLPSGKSRLDWAHAGN</sequence>
<feature type="region of interest" description="Disordered" evidence="1">
    <location>
        <begin position="82"/>
        <end position="106"/>
    </location>
</feature>
<evidence type="ECO:0000313" key="3">
    <source>
        <dbReference type="Proteomes" id="UP000298663"/>
    </source>
</evidence>
<gene>
    <name evidence="2" type="ORF">L596_002359</name>
</gene>